<keyword evidence="4 6" id="KW-0009">Actin-binding</keyword>
<keyword evidence="7" id="KW-0175">Coiled coil</keyword>
<proteinExistence type="inferred from homology"/>
<keyword evidence="3 6" id="KW-0963">Cytoplasm</keyword>
<dbReference type="GO" id="GO:0034314">
    <property type="term" value="P:Arp2/3 complex-mediated actin nucleation"/>
    <property type="evidence" value="ECO:0007669"/>
    <property type="project" value="InterPro"/>
</dbReference>
<evidence type="ECO:0000256" key="1">
    <source>
        <dbReference type="ARBA" id="ARBA00004245"/>
    </source>
</evidence>
<comment type="subunit">
    <text evidence="6">Component of the Arp2/3 complex.</text>
</comment>
<evidence type="ECO:0000313" key="9">
    <source>
        <dbReference type="Proteomes" id="UP000594263"/>
    </source>
</evidence>
<dbReference type="EnsemblPlants" id="Kaladp0102s0036.1.v1.1">
    <property type="protein sequence ID" value="Kaladp0102s0036.1.v1.1"/>
    <property type="gene ID" value="Kaladp0102s0036.v1.1"/>
</dbReference>
<dbReference type="SUPFAM" id="SSF69645">
    <property type="entry name" value="Arp2/3 complex subunits"/>
    <property type="match status" value="2"/>
</dbReference>
<dbReference type="Proteomes" id="UP000594263">
    <property type="component" value="Unplaced"/>
</dbReference>
<dbReference type="InterPro" id="IPR007188">
    <property type="entry name" value="ARPC2"/>
</dbReference>
<comment type="similarity">
    <text evidence="2 6">Belongs to the ARPC2 family.</text>
</comment>
<dbReference type="InterPro" id="IPR034666">
    <property type="entry name" value="ARPC2/4"/>
</dbReference>
<dbReference type="OMA" id="YFDFQEE"/>
<organism evidence="8 9">
    <name type="scientific">Kalanchoe fedtschenkoi</name>
    <name type="common">Lavender scallops</name>
    <name type="synonym">South American air plant</name>
    <dbReference type="NCBI Taxonomy" id="63787"/>
    <lineage>
        <taxon>Eukaryota</taxon>
        <taxon>Viridiplantae</taxon>
        <taxon>Streptophyta</taxon>
        <taxon>Embryophyta</taxon>
        <taxon>Tracheophyta</taxon>
        <taxon>Spermatophyta</taxon>
        <taxon>Magnoliopsida</taxon>
        <taxon>eudicotyledons</taxon>
        <taxon>Gunneridae</taxon>
        <taxon>Pentapetalae</taxon>
        <taxon>Saxifragales</taxon>
        <taxon>Crassulaceae</taxon>
        <taxon>Kalanchoe</taxon>
    </lineage>
</organism>
<dbReference type="GO" id="GO:0030041">
    <property type="term" value="P:actin filament polymerization"/>
    <property type="evidence" value="ECO:0007669"/>
    <property type="project" value="InterPro"/>
</dbReference>
<dbReference type="PANTHER" id="PTHR12058:SF1">
    <property type="entry name" value="ACTIN-RELATED PROTEIN 2_3 COMPLEX SUBUNIT 2B"/>
    <property type="match status" value="1"/>
</dbReference>
<keyword evidence="9" id="KW-1185">Reference proteome</keyword>
<dbReference type="Gramene" id="Kaladp0102s0036.1.v1.1">
    <property type="protein sequence ID" value="Kaladp0102s0036.1.v1.1"/>
    <property type="gene ID" value="Kaladp0102s0036.v1.1"/>
</dbReference>
<dbReference type="Gene3D" id="3.30.1460.20">
    <property type="match status" value="2"/>
</dbReference>
<protein>
    <recommendedName>
        <fullName evidence="6">Arp2/3 complex 34 kDa subunit</fullName>
    </recommendedName>
</protein>
<accession>A0A7N0V830</accession>
<evidence type="ECO:0000313" key="8">
    <source>
        <dbReference type="EnsemblPlants" id="Kaladp0102s0036.1.v1.1"/>
    </source>
</evidence>
<dbReference type="GO" id="GO:0005200">
    <property type="term" value="F:structural constituent of cytoskeleton"/>
    <property type="evidence" value="ECO:0007669"/>
    <property type="project" value="TreeGrafter"/>
</dbReference>
<dbReference type="GO" id="GO:0005885">
    <property type="term" value="C:Arp2/3 protein complex"/>
    <property type="evidence" value="ECO:0007669"/>
    <property type="project" value="InterPro"/>
</dbReference>
<evidence type="ECO:0000256" key="6">
    <source>
        <dbReference type="RuleBase" id="RU364015"/>
    </source>
</evidence>
<dbReference type="Pfam" id="PF04045">
    <property type="entry name" value="P34-Arc"/>
    <property type="match status" value="1"/>
</dbReference>
<evidence type="ECO:0000256" key="7">
    <source>
        <dbReference type="SAM" id="Coils"/>
    </source>
</evidence>
<comment type="subcellular location">
    <subcellularLocation>
        <location evidence="1 6">Cytoplasm</location>
        <location evidence="1 6">Cytoskeleton</location>
    </subcellularLocation>
</comment>
<reference evidence="8" key="1">
    <citation type="submission" date="2021-01" db="UniProtKB">
        <authorList>
            <consortium name="EnsemblPlants"/>
        </authorList>
    </citation>
    <scope>IDENTIFICATION</scope>
</reference>
<comment type="function">
    <text evidence="6">Functions as actin-binding component of the Arp2/3 complex which is involved in regulation of actin polymerization and together with an activating nucleation-promoting factor (NPF) mediates the formation of branched actin networks.</text>
</comment>
<evidence type="ECO:0000256" key="4">
    <source>
        <dbReference type="ARBA" id="ARBA00023203"/>
    </source>
</evidence>
<dbReference type="PANTHER" id="PTHR12058">
    <property type="entry name" value="ARP2/3 COMPLEX 34 KDA SUBUNIT"/>
    <property type="match status" value="1"/>
</dbReference>
<evidence type="ECO:0000256" key="5">
    <source>
        <dbReference type="ARBA" id="ARBA00023212"/>
    </source>
</evidence>
<evidence type="ECO:0000256" key="3">
    <source>
        <dbReference type="ARBA" id="ARBA00022490"/>
    </source>
</evidence>
<evidence type="ECO:0000256" key="2">
    <source>
        <dbReference type="ARBA" id="ARBA00007192"/>
    </source>
</evidence>
<sequence length="365" mass="42543">MGYGFARESPALKEILLRIRPGRPAEVDHHIYESGSVEYRVQSCASDPHHVYLSLKMPEAGGGSWAYALLSEYVDEMAKKYRSRVCEIVEQPAESCELTVRIDLAKIPQKREMQVIAKIAGVPALVVSSQLRQHLSFSHQNESQRGICKPVKLTYHPCQSFFVIRQPCKIILVYPMRFKEDSDVIIATAFFQELVDEGSSDKWSKAPQGSWSPIPPPELRGELLEDLKTNGGFLTFDAHPRHLERKKLDNITWAFLKFYAFLKYHIKSTKCFIQRRMKRRMESLLEVLHQTEEQVDENVEELQGSKTVRNLRKFYKSTGLTRRRIFSIKIRRIHFPVRIHVLSCFRWRCVGIQKEVQVKRYIRLH</sequence>
<dbReference type="GO" id="GO:0051015">
    <property type="term" value="F:actin filament binding"/>
    <property type="evidence" value="ECO:0007669"/>
    <property type="project" value="TreeGrafter"/>
</dbReference>
<feature type="coiled-coil region" evidence="7">
    <location>
        <begin position="274"/>
        <end position="301"/>
    </location>
</feature>
<name>A0A7N0V830_KALFE</name>
<keyword evidence="5 6" id="KW-0206">Cytoskeleton</keyword>
<dbReference type="AlphaFoldDB" id="A0A7N0V830"/>